<evidence type="ECO:0000256" key="2">
    <source>
        <dbReference type="ARBA" id="ARBA00005571"/>
    </source>
</evidence>
<keyword evidence="6" id="KW-0539">Nucleus</keyword>
<reference evidence="10" key="1">
    <citation type="journal article" date="2019" name="Gigascience">
        <title>De novo genome assembly of the endangered Acer yangbiense, a plant species with extremely small populations endemic to Yunnan Province, China.</title>
        <authorList>
            <person name="Yang J."/>
            <person name="Wariss H.M."/>
            <person name="Tao L."/>
            <person name="Zhang R."/>
            <person name="Yun Q."/>
            <person name="Hollingsworth P."/>
            <person name="Dao Z."/>
            <person name="Luo G."/>
            <person name="Guo H."/>
            <person name="Ma Y."/>
            <person name="Sun W."/>
        </authorList>
    </citation>
    <scope>NUCLEOTIDE SEQUENCE [LARGE SCALE GENOMIC DNA]</scope>
    <source>
        <strain evidence="10">cv. Malutang</strain>
    </source>
</reference>
<sequence length="171" mass="19688">MAEQQSLEKDDQQMQLVPQQQTLEPPSIQDMIACVDAMEAALIPCMTKVDPGALAVPDYKAPFMAEQEEPTSTELKDMVNNCLPPPLESTIEKHATKFMEAAKKLQKYFISLQVDHHQPTKVEILRKEIDAMEEELKKKNELIEKNERLIEGWKTELKNRLDERNAELERV</sequence>
<evidence type="ECO:0000256" key="4">
    <source>
        <dbReference type="ARBA" id="ARBA00023054"/>
    </source>
</evidence>
<keyword evidence="3" id="KW-0805">Transcription regulation</keyword>
<feature type="coiled-coil region" evidence="7">
    <location>
        <begin position="122"/>
        <end position="156"/>
    </location>
</feature>
<dbReference type="GO" id="GO:0006355">
    <property type="term" value="P:regulation of DNA-templated transcription"/>
    <property type="evidence" value="ECO:0007669"/>
    <property type="project" value="InterPro"/>
</dbReference>
<dbReference type="Proteomes" id="UP000323000">
    <property type="component" value="Chromosome 8"/>
</dbReference>
<evidence type="ECO:0000256" key="3">
    <source>
        <dbReference type="ARBA" id="ARBA00023015"/>
    </source>
</evidence>
<keyword evidence="10" id="KW-1185">Reference proteome</keyword>
<dbReference type="OrthoDB" id="1885414at2759"/>
<evidence type="ECO:0000256" key="5">
    <source>
        <dbReference type="ARBA" id="ARBA00023163"/>
    </source>
</evidence>
<keyword evidence="5" id="KW-0804">Transcription</keyword>
<dbReference type="InterPro" id="IPR034456">
    <property type="entry name" value="MED28"/>
</dbReference>
<dbReference type="Pfam" id="PF11594">
    <property type="entry name" value="Med28"/>
    <property type="match status" value="1"/>
</dbReference>
<evidence type="ECO:0008006" key="11">
    <source>
        <dbReference type="Google" id="ProtNLM"/>
    </source>
</evidence>
<comment type="subcellular location">
    <subcellularLocation>
        <location evidence="1">Nucleus</location>
    </subcellularLocation>
</comment>
<gene>
    <name evidence="9" type="ORF">EZV62_017272</name>
</gene>
<dbReference type="PANTHER" id="PTHR39117:SF1">
    <property type="entry name" value="MEDIATOR OF RNA POLYMERASE II TRANSCRIPTION SUBUNIT 28"/>
    <property type="match status" value="1"/>
</dbReference>
<evidence type="ECO:0000256" key="7">
    <source>
        <dbReference type="SAM" id="Coils"/>
    </source>
</evidence>
<name>A0A5C7HGK0_9ROSI</name>
<feature type="region of interest" description="Disordered" evidence="8">
    <location>
        <begin position="1"/>
        <end position="23"/>
    </location>
</feature>
<organism evidence="9 10">
    <name type="scientific">Acer yangbiense</name>
    <dbReference type="NCBI Taxonomy" id="1000413"/>
    <lineage>
        <taxon>Eukaryota</taxon>
        <taxon>Viridiplantae</taxon>
        <taxon>Streptophyta</taxon>
        <taxon>Embryophyta</taxon>
        <taxon>Tracheophyta</taxon>
        <taxon>Spermatophyta</taxon>
        <taxon>Magnoliopsida</taxon>
        <taxon>eudicotyledons</taxon>
        <taxon>Gunneridae</taxon>
        <taxon>Pentapetalae</taxon>
        <taxon>rosids</taxon>
        <taxon>malvids</taxon>
        <taxon>Sapindales</taxon>
        <taxon>Sapindaceae</taxon>
        <taxon>Hippocastanoideae</taxon>
        <taxon>Acereae</taxon>
        <taxon>Acer</taxon>
    </lineage>
</organism>
<evidence type="ECO:0000313" key="9">
    <source>
        <dbReference type="EMBL" id="TXG55959.1"/>
    </source>
</evidence>
<evidence type="ECO:0000256" key="8">
    <source>
        <dbReference type="SAM" id="MobiDB-lite"/>
    </source>
</evidence>
<comment type="caution">
    <text evidence="9">The sequence shown here is derived from an EMBL/GenBank/DDBJ whole genome shotgun (WGS) entry which is preliminary data.</text>
</comment>
<proteinExistence type="inferred from homology"/>
<dbReference type="EMBL" id="VAHF01000008">
    <property type="protein sequence ID" value="TXG55959.1"/>
    <property type="molecule type" value="Genomic_DNA"/>
</dbReference>
<comment type="similarity">
    <text evidence="2">Belongs to the Mediator complex subunit 28 family.</text>
</comment>
<evidence type="ECO:0000313" key="10">
    <source>
        <dbReference type="Proteomes" id="UP000323000"/>
    </source>
</evidence>
<feature type="compositionally biased region" description="Basic and acidic residues" evidence="8">
    <location>
        <begin position="1"/>
        <end position="12"/>
    </location>
</feature>
<protein>
    <recommendedName>
        <fullName evidence="11">Mediator of RNA polymerase II transcription subunit 28</fullName>
    </recommendedName>
</protein>
<keyword evidence="4 7" id="KW-0175">Coiled coil</keyword>
<accession>A0A5C7HGK0</accession>
<dbReference type="InterPro" id="IPR021640">
    <property type="entry name" value="Mediator_Med28"/>
</dbReference>
<evidence type="ECO:0000256" key="1">
    <source>
        <dbReference type="ARBA" id="ARBA00004123"/>
    </source>
</evidence>
<dbReference type="GO" id="GO:0016592">
    <property type="term" value="C:mediator complex"/>
    <property type="evidence" value="ECO:0007669"/>
    <property type="project" value="InterPro"/>
</dbReference>
<evidence type="ECO:0000256" key="6">
    <source>
        <dbReference type="ARBA" id="ARBA00023242"/>
    </source>
</evidence>
<dbReference type="AlphaFoldDB" id="A0A5C7HGK0"/>
<dbReference type="PANTHER" id="PTHR39117">
    <property type="entry name" value="MEDIATOR OF RNA POLYMERASE II TRANSCRIPTION SUBUNIT 28"/>
    <property type="match status" value="1"/>
</dbReference>